<reference evidence="1" key="1">
    <citation type="submission" date="2019-04" db="EMBL/GenBank/DDBJ databases">
        <authorList>
            <person name="Brambilla D."/>
        </authorList>
    </citation>
    <scope>NUCLEOTIDE SEQUENCE</scope>
    <source>
        <strain evidence="1">BAL1</strain>
    </source>
</reference>
<dbReference type="SUPFAM" id="SSF51905">
    <property type="entry name" value="FAD/NAD(P)-binding domain"/>
    <property type="match status" value="1"/>
</dbReference>
<accession>A0A486XRS3</accession>
<gene>
    <name evidence="1" type="ORF">BAL341_2257</name>
</gene>
<organism evidence="1">
    <name type="scientific">Rheinheimera sp. BAL341</name>
    <dbReference type="NCBI Taxonomy" id="1708203"/>
    <lineage>
        <taxon>Bacteria</taxon>
        <taxon>Pseudomonadati</taxon>
        <taxon>Pseudomonadota</taxon>
        <taxon>Gammaproteobacteria</taxon>
        <taxon>Chromatiales</taxon>
        <taxon>Chromatiaceae</taxon>
        <taxon>Rheinheimera</taxon>
    </lineage>
</organism>
<dbReference type="PANTHER" id="PTHR16128:SF5">
    <property type="entry name" value="FAD_NAD(P)-BINDING OXIDOREDUCTASE FAMILY PROTEIN"/>
    <property type="match status" value="1"/>
</dbReference>
<dbReference type="Gene3D" id="3.90.660.10">
    <property type="match status" value="1"/>
</dbReference>
<dbReference type="AlphaFoldDB" id="A0A486XRS3"/>
<evidence type="ECO:0000313" key="1">
    <source>
        <dbReference type="EMBL" id="VHO05055.1"/>
    </source>
</evidence>
<dbReference type="EMBL" id="CAAJGR010000119">
    <property type="protein sequence ID" value="VHO05055.1"/>
    <property type="molecule type" value="Genomic_DNA"/>
</dbReference>
<dbReference type="Gene3D" id="3.50.50.60">
    <property type="entry name" value="FAD/NAD(P)-binding domain"/>
    <property type="match status" value="1"/>
</dbReference>
<name>A0A486XRS3_9GAMM</name>
<protein>
    <submittedName>
        <fullName evidence="1">COG3380: Amine oxidase, flavin-containing</fullName>
    </submittedName>
</protein>
<sequence>MTIAIIGAGIAGAACAARLVQLKQDVVVFDKGRSAGGRMSSKRSEDGYLDLGAQYFTARTPTFSAQCQHWLAQGVIGRWGGKLASYQVGQLTASPDDTERFIGVPSMQRPVQQLLTGITVKQAEISAIKFANQSWQLFSGDSLLGHFEQLVLAVPQQQAERLCGNLLAQQPDLAALFARTALLPCWAVSIPLLNHYQNPSIAFDGVFVKDDASLSWLARQGSKPGRAEGENWLVHFNPAWSQVHLEDTAGDIAIHAAAALKRVLNVEASATDAICHRWRYAQQAPDYAVIGVARLPDLALGLCGDWLNGGRVENAWLSGIQLAEELTQ</sequence>
<proteinExistence type="predicted"/>
<dbReference type="InterPro" id="IPR036188">
    <property type="entry name" value="FAD/NAD-bd_sf"/>
</dbReference>
<dbReference type="PANTHER" id="PTHR16128">
    <property type="entry name" value="FAD/NAD(P)-BINDING OXIDOREDUCTASE FAMILY PROTEIN"/>
    <property type="match status" value="1"/>
</dbReference>
<dbReference type="Pfam" id="PF13450">
    <property type="entry name" value="NAD_binding_8"/>
    <property type="match status" value="1"/>
</dbReference>